<organism evidence="1">
    <name type="scientific">Pelagomonas calceolata</name>
    <dbReference type="NCBI Taxonomy" id="35677"/>
    <lineage>
        <taxon>Eukaryota</taxon>
        <taxon>Sar</taxon>
        <taxon>Stramenopiles</taxon>
        <taxon>Ochrophyta</taxon>
        <taxon>Pelagophyceae</taxon>
        <taxon>Pelagomonadales</taxon>
        <taxon>Pelagomonadaceae</taxon>
        <taxon>Pelagomonas</taxon>
    </lineage>
</organism>
<proteinExistence type="predicted"/>
<dbReference type="AlphaFoldDB" id="A0A7S4A4M0"/>
<gene>
    <name evidence="1" type="ORF">PCAL00307_LOCUS18821</name>
    <name evidence="2" type="ORF">PECAL_2P13400</name>
</gene>
<dbReference type="PANTHER" id="PTHR13271">
    <property type="entry name" value="UNCHARACTERIZED PUTATIVE METHYLTRANSFERASE"/>
    <property type="match status" value="1"/>
</dbReference>
<dbReference type="SUPFAM" id="SSF82199">
    <property type="entry name" value="SET domain"/>
    <property type="match status" value="1"/>
</dbReference>
<evidence type="ECO:0000313" key="3">
    <source>
        <dbReference type="Proteomes" id="UP000789595"/>
    </source>
</evidence>
<dbReference type="InterPro" id="IPR046341">
    <property type="entry name" value="SET_dom_sf"/>
</dbReference>
<reference evidence="2" key="2">
    <citation type="submission" date="2021-11" db="EMBL/GenBank/DDBJ databases">
        <authorList>
            <consortium name="Genoscope - CEA"/>
            <person name="William W."/>
        </authorList>
    </citation>
    <scope>NUCLEOTIDE SEQUENCE</scope>
</reference>
<sequence length="386" mass="40740">MDVPEAKRAKREPRLDVVARMLDWLIAAGATGLDAIKVQATPDGGVGVASGDAGIAPGEAIASIPATCVMSVGRSAASAVGRACNALSSPPSPEYVLWLDMALGRRDESHASHPYLAALPRDAPDVASWTAEELASLAGTDVGAAAADANEVLAAEHERIHALLGPAYEVPLEEMRWARGCYLSRRFPPRLLDAEAPSAGAPGVLLPFFDLLNHGKGTEIEWRGDGQSVAFAAGADGIEAQAEIFNNYGSKANDELLLAHGFALQNNEHDRFALKMTVASGDGRRTLGPFYLRRGGDFPRALWRALADPTGDPVSSDSDSPPEIDAEAVEVLLATLERKLAPFKRSEIADAKAALGAGRSASVAFYRNGQREILEDAVEALRSMLG</sequence>
<dbReference type="OrthoDB" id="198969at2759"/>
<reference evidence="1" key="1">
    <citation type="submission" date="2021-01" db="EMBL/GenBank/DDBJ databases">
        <authorList>
            <person name="Corre E."/>
            <person name="Pelletier E."/>
            <person name="Niang G."/>
            <person name="Scheremetjew M."/>
            <person name="Finn R."/>
            <person name="Kale V."/>
            <person name="Holt S."/>
            <person name="Cochrane G."/>
            <person name="Meng A."/>
            <person name="Brown T."/>
            <person name="Cohen L."/>
        </authorList>
    </citation>
    <scope>NUCLEOTIDE SEQUENCE</scope>
    <source>
        <strain evidence="1">CCMP1756</strain>
    </source>
</reference>
<dbReference type="InterPro" id="IPR050600">
    <property type="entry name" value="SETD3_SETD6_MTase"/>
</dbReference>
<dbReference type="GO" id="GO:0016279">
    <property type="term" value="F:protein-lysine N-methyltransferase activity"/>
    <property type="evidence" value="ECO:0007669"/>
    <property type="project" value="TreeGrafter"/>
</dbReference>
<protein>
    <recommendedName>
        <fullName evidence="4">SET domain-containing protein</fullName>
    </recommendedName>
</protein>
<name>A0A7S4A4M0_9STRA</name>
<dbReference type="EMBL" id="HBIW01021813">
    <property type="protein sequence ID" value="CAE0703374.1"/>
    <property type="molecule type" value="Transcribed_RNA"/>
</dbReference>
<accession>A0A7S4A4M0</accession>
<evidence type="ECO:0000313" key="1">
    <source>
        <dbReference type="EMBL" id="CAE0703374.1"/>
    </source>
</evidence>
<dbReference type="EMBL" id="CAKKNE010000002">
    <property type="protein sequence ID" value="CAH0368281.1"/>
    <property type="molecule type" value="Genomic_DNA"/>
</dbReference>
<evidence type="ECO:0000313" key="2">
    <source>
        <dbReference type="EMBL" id="CAH0368281.1"/>
    </source>
</evidence>
<dbReference type="Proteomes" id="UP000789595">
    <property type="component" value="Unassembled WGS sequence"/>
</dbReference>
<dbReference type="Gene3D" id="3.90.1410.10">
    <property type="entry name" value="set domain protein methyltransferase, domain 1"/>
    <property type="match status" value="1"/>
</dbReference>
<keyword evidence="3" id="KW-1185">Reference proteome</keyword>
<evidence type="ECO:0008006" key="4">
    <source>
        <dbReference type="Google" id="ProtNLM"/>
    </source>
</evidence>